<protein>
    <submittedName>
        <fullName evidence="4">Glycosidase</fullName>
    </submittedName>
</protein>
<dbReference type="PANTHER" id="PTHR34106">
    <property type="entry name" value="GLYCOSIDASE"/>
    <property type="match status" value="1"/>
</dbReference>
<evidence type="ECO:0000313" key="4">
    <source>
        <dbReference type="EMBL" id="OUM88118.1"/>
    </source>
</evidence>
<dbReference type="GO" id="GO:0016757">
    <property type="term" value="F:glycosyltransferase activity"/>
    <property type="evidence" value="ECO:0007669"/>
    <property type="project" value="UniProtKB-KW"/>
</dbReference>
<keyword evidence="1" id="KW-0328">Glycosyltransferase</keyword>
<keyword evidence="4" id="KW-0378">Hydrolase</keyword>
<dbReference type="Gene3D" id="2.115.10.20">
    <property type="entry name" value="Glycosyl hydrolase domain, family 43"/>
    <property type="match status" value="1"/>
</dbReference>
<evidence type="ECO:0000256" key="1">
    <source>
        <dbReference type="ARBA" id="ARBA00022676"/>
    </source>
</evidence>
<dbReference type="EMBL" id="LZRT01000066">
    <property type="protein sequence ID" value="OUM88118.1"/>
    <property type="molecule type" value="Genomic_DNA"/>
</dbReference>
<evidence type="ECO:0000313" key="5">
    <source>
        <dbReference type="Proteomes" id="UP000196475"/>
    </source>
</evidence>
<comment type="caution">
    <text evidence="4">The sequence shown here is derived from an EMBL/GenBank/DDBJ whole genome shotgun (WGS) entry which is preliminary data.</text>
</comment>
<dbReference type="AlphaFoldDB" id="A0A1Y3PSJ5"/>
<accession>A0A1Y3PSJ5</accession>
<dbReference type="Pfam" id="PF04041">
    <property type="entry name" value="Glyco_hydro_130"/>
    <property type="match status" value="1"/>
</dbReference>
<dbReference type="GO" id="GO:0016798">
    <property type="term" value="F:hydrolase activity, acting on glycosyl bonds"/>
    <property type="evidence" value="ECO:0007669"/>
    <property type="project" value="UniProtKB-KW"/>
</dbReference>
<keyword evidence="4" id="KW-0326">Glycosidase</keyword>
<dbReference type="InterPro" id="IPR023296">
    <property type="entry name" value="Glyco_hydro_beta-prop_sf"/>
</dbReference>
<dbReference type="CDD" id="cd08993">
    <property type="entry name" value="GH130"/>
    <property type="match status" value="1"/>
</dbReference>
<organism evidence="4 5">
    <name type="scientific">Bacillus thermozeamaize</name>
    <dbReference type="NCBI Taxonomy" id="230954"/>
    <lineage>
        <taxon>Bacteria</taxon>
        <taxon>Bacillati</taxon>
        <taxon>Bacillota</taxon>
        <taxon>Bacilli</taxon>
        <taxon>Bacillales</taxon>
        <taxon>Bacillaceae</taxon>
        <taxon>Bacillus</taxon>
    </lineage>
</organism>
<evidence type="ECO:0000256" key="3">
    <source>
        <dbReference type="ARBA" id="ARBA00024356"/>
    </source>
</evidence>
<evidence type="ECO:0000256" key="2">
    <source>
        <dbReference type="ARBA" id="ARBA00022679"/>
    </source>
</evidence>
<comment type="similarity">
    <text evidence="3">Belongs to the glycosyl hydrolase 130 family.</text>
</comment>
<dbReference type="PIRSF" id="PIRSF016202">
    <property type="entry name" value="PH1107"/>
    <property type="match status" value="1"/>
</dbReference>
<dbReference type="InterPro" id="IPR007184">
    <property type="entry name" value="Mannoside_phosphorylase"/>
</dbReference>
<name>A0A1Y3PSJ5_9BACI</name>
<dbReference type="Proteomes" id="UP000196475">
    <property type="component" value="Unassembled WGS sequence"/>
</dbReference>
<dbReference type="PANTHER" id="PTHR34106:SF5">
    <property type="entry name" value="GLYCOSIDASE"/>
    <property type="match status" value="1"/>
</dbReference>
<keyword evidence="2" id="KW-0808">Transferase</keyword>
<reference evidence="5" key="1">
    <citation type="submission" date="2016-06" db="EMBL/GenBank/DDBJ databases">
        <authorList>
            <person name="Nascimento L."/>
            <person name="Pereira R.V."/>
            <person name="Martins L.F."/>
            <person name="Quaggio R.B."/>
            <person name="Silva A.M."/>
            <person name="Setubal J.C."/>
        </authorList>
    </citation>
    <scope>NUCLEOTIDE SEQUENCE [LARGE SCALE GENOMIC DNA]</scope>
</reference>
<sequence>MRRYEGNPILTKKQVPYPVETVHNAGVVKHDGRYIMLFRAHQRNGRSIIGLAESPDGYHFTVRPEPFLTPATEGDFALYEEFGLEDLRICPLEGEYLLTYSAYSRYGVRIALAKTRDFERVERVALISQADMRNVVIFPEKINGRYVRLDRPHTHIAPWSIWISYSPDLIHWGDSKVVIQPAPYHWDEMKVGPGATPIKTPHGWLNIYHGVFETMDGAIYRLGVALHDLNDPSRILGVADEWVLQPEDPWEVTGYVHNVVFTCGAVPEEDGTVKIYWGGADTVMCVGVAEIEQLVQLCLKHPRPPLR</sequence>
<dbReference type="SUPFAM" id="SSF75005">
    <property type="entry name" value="Arabinanase/levansucrase/invertase"/>
    <property type="match status" value="1"/>
</dbReference>
<gene>
    <name evidence="4" type="ORF">BAA01_13620</name>
</gene>
<proteinExistence type="inferred from homology"/>